<keyword evidence="3" id="KW-1185">Reference proteome</keyword>
<name>A0AAF1BHS8_9TREE</name>
<feature type="compositionally biased region" description="Basic residues" evidence="1">
    <location>
        <begin position="1"/>
        <end position="12"/>
    </location>
</feature>
<sequence length="485" mass="53583">MARRHPRLKGRHAPPAVNKAKLKAAETPPPPKPDLTAAARLVAIPHILEAIVANADRKTQVAMLRVNRELFQLAGRAVYRCLMIDQNTIGQGKGDNRFLGIMYGALVGGHFFGRLPPDCVTFTTDFLGSLDDDLLAGLDHIDEMGLGIGSDSIAMNMVFGTRLLNKSRTRFYNPETNFKRQLLAFTEVLTVSTHHSCSCAIFDGQWAKLFPNVKTLRISPLKSVHNAFGLVPMCSPGMNPCGTGDRPCSLLTELNPRKIVFRNVDGYGLPLPDDFIWDISPDVEVVVFLPTDTREYGGPHRLWLSLSAQFPRVAEVKIVILGNYDGVSAIRDPSVKPDFLMGSIGAIALNLIFGDAALDMLAQMEAGAALVKTYRKYRTDHPDRIKSRKCIVYGLETLNCDLEGSLQVQSFKQLFPSQAVTPGSAVDLIKREVMTQVLALNDAKPFLRSFFIPMWHKTNPNFVFSTLAQYKEDVASRSAEINPSD</sequence>
<proteinExistence type="predicted"/>
<dbReference type="GeneID" id="87804777"/>
<reference evidence="2" key="1">
    <citation type="submission" date="2023-10" db="EMBL/GenBank/DDBJ databases">
        <authorList>
            <person name="Noh H."/>
        </authorList>
    </citation>
    <scope>NUCLEOTIDE SEQUENCE</scope>
    <source>
        <strain evidence="2">DUCC4014</strain>
    </source>
</reference>
<dbReference type="RefSeq" id="XP_062624002.1">
    <property type="nucleotide sequence ID" value="XM_062768018.1"/>
</dbReference>
<organism evidence="2 3">
    <name type="scientific">Vanrija pseudolonga</name>
    <dbReference type="NCBI Taxonomy" id="143232"/>
    <lineage>
        <taxon>Eukaryota</taxon>
        <taxon>Fungi</taxon>
        <taxon>Dikarya</taxon>
        <taxon>Basidiomycota</taxon>
        <taxon>Agaricomycotina</taxon>
        <taxon>Tremellomycetes</taxon>
        <taxon>Trichosporonales</taxon>
        <taxon>Trichosporonaceae</taxon>
        <taxon>Vanrija</taxon>
    </lineage>
</organism>
<gene>
    <name evidence="2" type="ORF">LOC62_01G001522</name>
</gene>
<dbReference type="EMBL" id="CP086714">
    <property type="protein sequence ID" value="WOO77970.1"/>
    <property type="molecule type" value="Genomic_DNA"/>
</dbReference>
<dbReference type="Proteomes" id="UP000827549">
    <property type="component" value="Chromosome 1"/>
</dbReference>
<accession>A0AAF1BHS8</accession>
<dbReference type="AlphaFoldDB" id="A0AAF1BHS8"/>
<evidence type="ECO:0000256" key="1">
    <source>
        <dbReference type="SAM" id="MobiDB-lite"/>
    </source>
</evidence>
<protein>
    <submittedName>
        <fullName evidence="2">Uncharacterized protein</fullName>
    </submittedName>
</protein>
<evidence type="ECO:0000313" key="2">
    <source>
        <dbReference type="EMBL" id="WOO77970.1"/>
    </source>
</evidence>
<feature type="region of interest" description="Disordered" evidence="1">
    <location>
        <begin position="1"/>
        <end position="32"/>
    </location>
</feature>
<evidence type="ECO:0000313" key="3">
    <source>
        <dbReference type="Proteomes" id="UP000827549"/>
    </source>
</evidence>